<dbReference type="InterPro" id="IPR040161">
    <property type="entry name" value="FB224"/>
</dbReference>
<dbReference type="PANTHER" id="PTHR23015">
    <property type="entry name" value="UNCHARACTERIZED C.ELEGANS PROTEIN"/>
    <property type="match status" value="1"/>
</dbReference>
<dbReference type="HOGENOM" id="CLU_1157311_0_0_1"/>
<dbReference type="STRING" id="6239.C08E3.12.1"/>
<dbReference type="PIR" id="T32363">
    <property type="entry name" value="T32363"/>
</dbReference>
<dbReference type="Proteomes" id="UP000001940">
    <property type="component" value="Chromosome II"/>
</dbReference>
<evidence type="ECO:0000313" key="4">
    <source>
        <dbReference type="WormBase" id="C08E3.12"/>
    </source>
</evidence>
<dbReference type="GeneID" id="182404"/>
<dbReference type="OrthoDB" id="5910763at2759"/>
<gene>
    <name evidence="2 4" type="primary">fbxa-160</name>
    <name evidence="4" type="ORF">C08E3.12</name>
    <name evidence="2" type="ORF">CELE_C08E3.12</name>
</gene>
<keyword evidence="3" id="KW-1185">Reference proteome</keyword>
<dbReference type="CTD" id="182404"/>
<dbReference type="FunCoup" id="O17203">
    <property type="interactions" value="171"/>
</dbReference>
<feature type="domain" description="DUF38" evidence="1">
    <location>
        <begin position="61"/>
        <end position="203"/>
    </location>
</feature>
<dbReference type="Pfam" id="PF01827">
    <property type="entry name" value="FTH"/>
    <property type="match status" value="1"/>
</dbReference>
<dbReference type="PANTHER" id="PTHR23015:SF4">
    <property type="entry name" value="DUF38 DOMAIN-CONTAINING PROTEIN-RELATED"/>
    <property type="match status" value="1"/>
</dbReference>
<dbReference type="UCSC" id="C08E3.12">
    <property type="organism name" value="c. elegans"/>
</dbReference>
<protein>
    <submittedName>
        <fullName evidence="2">DUF38 domain-containing protein</fullName>
    </submittedName>
</protein>
<dbReference type="AlphaFoldDB" id="O17203"/>
<dbReference type="KEGG" id="cel:CELE_C08E3.12"/>
<dbReference type="EMBL" id="BX284602">
    <property type="protein sequence ID" value="CCD63677.1"/>
    <property type="molecule type" value="Genomic_DNA"/>
</dbReference>
<evidence type="ECO:0000313" key="3">
    <source>
        <dbReference type="Proteomes" id="UP000001940"/>
    </source>
</evidence>
<dbReference type="RefSeq" id="NP_494017.1">
    <property type="nucleotide sequence ID" value="NM_061616.1"/>
</dbReference>
<dbReference type="AGR" id="WB:WBGene00015604"/>
<dbReference type="InParanoid" id="O17203"/>
<dbReference type="WormBase" id="C08E3.12">
    <property type="protein sequence ID" value="CE08015"/>
    <property type="gene ID" value="WBGene00015604"/>
    <property type="gene designation" value="fbxa-160"/>
</dbReference>
<evidence type="ECO:0000259" key="1">
    <source>
        <dbReference type="Pfam" id="PF01827"/>
    </source>
</evidence>
<evidence type="ECO:0000313" key="2">
    <source>
        <dbReference type="EMBL" id="CCD63677.1"/>
    </source>
</evidence>
<reference evidence="2 3" key="1">
    <citation type="journal article" date="1998" name="Science">
        <title>Genome sequence of the nematode C. elegans: a platform for investigating biology.</title>
        <authorList>
            <consortium name="The C. elegans sequencing consortium"/>
            <person name="Sulson J.E."/>
            <person name="Waterston R."/>
        </authorList>
    </citation>
    <scope>NUCLEOTIDE SEQUENCE [LARGE SCALE GENOMIC DNA]</scope>
    <source>
        <strain evidence="2 3">Bristol N2</strain>
    </source>
</reference>
<sequence length="240" mass="28373">MCTCGRSRLRTSYEDNKKEFFVTDEDFIELGVKDLKLILENQNVQLKTFRLSNPTKQETPKKFIDCAEKTFKSAKSATRTVLAKYFSWRELAQLLPIFQAGKLEEISFERARIDGYEQLVCLDQGKNARKFNGFWSFTIPIEHCLHFECFKNHFLRFTEEDALKIRDMIDRSAYFGHAEITIYPESTYPSMPRIPSMLKKVFDVHNENLKSVYRTPDNRVFEIQWLPPVLYITKLGYKFE</sequence>
<name>O17203_CAEEL</name>
<dbReference type="PhylomeDB" id="O17203"/>
<accession>O17203</accession>
<dbReference type="PaxDb" id="6239-C08E3.12"/>
<organism evidence="2 3">
    <name type="scientific">Caenorhabditis elegans</name>
    <dbReference type="NCBI Taxonomy" id="6239"/>
    <lineage>
        <taxon>Eukaryota</taxon>
        <taxon>Metazoa</taxon>
        <taxon>Ecdysozoa</taxon>
        <taxon>Nematoda</taxon>
        <taxon>Chromadorea</taxon>
        <taxon>Rhabditida</taxon>
        <taxon>Rhabditina</taxon>
        <taxon>Rhabditomorpha</taxon>
        <taxon>Rhabditoidea</taxon>
        <taxon>Rhabditidae</taxon>
        <taxon>Peloderinae</taxon>
        <taxon>Caenorhabditis</taxon>
    </lineage>
</organism>
<proteinExistence type="predicted"/>
<dbReference type="InterPro" id="IPR002900">
    <property type="entry name" value="DUF38/FTH_CAE_spp"/>
</dbReference>